<evidence type="ECO:0000313" key="2">
    <source>
        <dbReference type="EMBL" id="RMB07671.1"/>
    </source>
</evidence>
<dbReference type="Pfam" id="PF13471">
    <property type="entry name" value="Transglut_core3"/>
    <property type="match status" value="1"/>
</dbReference>
<dbReference type="Proteomes" id="UP000271227">
    <property type="component" value="Unassembled WGS sequence"/>
</dbReference>
<feature type="domain" description="Microcin J25-processing protein McjB C-terminal" evidence="1">
    <location>
        <begin position="152"/>
        <end position="255"/>
    </location>
</feature>
<dbReference type="AlphaFoldDB" id="A0A3M0CCV8"/>
<dbReference type="InParanoid" id="A0A3M0CCV8"/>
<gene>
    <name evidence="2" type="ORF">BXY39_1758</name>
</gene>
<name>A0A3M0CCV8_9PROT</name>
<sequence length="258" mass="28734">MNMMATDTVAPPRYFLAEHMFPCFVDGGVILLDLRHDQYVGLDDDEARALQTVLGLRHVSGHDTATPGRKDGGTLDLDRFCRDMVAKGVLTQDAAHGKQAETVTVSCPPLDLTGYDVTKKRRVRPGHVVTLVKAAIGVSLGMRFTSLEKVIARVRRRKQTHAAKVRAGQAPATPDRERVRELVEIFRLVRLFLFTSKDFCLYDSLVLVDFLAPYGIYPDLILGVKMGPFQAHAWVQDDTYIYNGCISDIDLMTPIMAV</sequence>
<dbReference type="InterPro" id="IPR032708">
    <property type="entry name" value="McjB_C"/>
</dbReference>
<dbReference type="NCBIfam" id="NF033537">
    <property type="entry name" value="lasso_biosyn_B2"/>
    <property type="match status" value="1"/>
</dbReference>
<keyword evidence="3" id="KW-1185">Reference proteome</keyword>
<comment type="caution">
    <text evidence="2">The sequence shown here is derived from an EMBL/GenBank/DDBJ whole genome shotgun (WGS) entry which is preliminary data.</text>
</comment>
<accession>A0A3M0CCV8</accession>
<protein>
    <submittedName>
        <fullName evidence="2">Transglutaminase superfamily protein</fullName>
    </submittedName>
</protein>
<evidence type="ECO:0000313" key="3">
    <source>
        <dbReference type="Proteomes" id="UP000271227"/>
    </source>
</evidence>
<dbReference type="EMBL" id="REFR01000011">
    <property type="protein sequence ID" value="RMB07671.1"/>
    <property type="molecule type" value="Genomic_DNA"/>
</dbReference>
<reference evidence="2 3" key="1">
    <citation type="submission" date="2018-10" db="EMBL/GenBank/DDBJ databases">
        <title>Genomic Encyclopedia of Archaeal and Bacterial Type Strains, Phase II (KMG-II): from individual species to whole genera.</title>
        <authorList>
            <person name="Goeker M."/>
        </authorList>
    </citation>
    <scope>NUCLEOTIDE SEQUENCE [LARGE SCALE GENOMIC DNA]</scope>
    <source>
        <strain evidence="2 3">DSM 25217</strain>
    </source>
</reference>
<dbReference type="RefSeq" id="WP_170163719.1">
    <property type="nucleotide sequence ID" value="NZ_REFR01000011.1"/>
</dbReference>
<evidence type="ECO:0000259" key="1">
    <source>
        <dbReference type="Pfam" id="PF13471"/>
    </source>
</evidence>
<organism evidence="2 3">
    <name type="scientific">Eilatimonas milleporae</name>
    <dbReference type="NCBI Taxonomy" id="911205"/>
    <lineage>
        <taxon>Bacteria</taxon>
        <taxon>Pseudomonadati</taxon>
        <taxon>Pseudomonadota</taxon>
        <taxon>Alphaproteobacteria</taxon>
        <taxon>Kordiimonadales</taxon>
        <taxon>Kordiimonadaceae</taxon>
        <taxon>Eilatimonas</taxon>
    </lineage>
</organism>
<proteinExistence type="predicted"/>
<dbReference type="InterPro" id="IPR053521">
    <property type="entry name" value="McjB-like"/>
</dbReference>